<feature type="compositionally biased region" description="Low complexity" evidence="4">
    <location>
        <begin position="1419"/>
        <end position="1433"/>
    </location>
</feature>
<dbReference type="Gene3D" id="1.10.510.10">
    <property type="entry name" value="Transferase(Phosphotransferase) domain 1"/>
    <property type="match status" value="1"/>
</dbReference>
<proteinExistence type="predicted"/>
<dbReference type="PROSITE" id="PS00109">
    <property type="entry name" value="PROTEIN_KINASE_TYR"/>
    <property type="match status" value="1"/>
</dbReference>
<protein>
    <recommendedName>
        <fullName evidence="6">Protein kinase domain-containing protein</fullName>
    </recommendedName>
</protein>
<accession>A0AAW0V2G9</accession>
<dbReference type="PROSITE" id="PS00107">
    <property type="entry name" value="PROTEIN_KINASE_ATP"/>
    <property type="match status" value="1"/>
</dbReference>
<dbReference type="SMART" id="SM00219">
    <property type="entry name" value="TyrKc"/>
    <property type="match status" value="1"/>
</dbReference>
<dbReference type="InterPro" id="IPR001245">
    <property type="entry name" value="Ser-Thr/Tyr_kinase_cat_dom"/>
</dbReference>
<organism evidence="7 8">
    <name type="scientific">Scylla paramamosain</name>
    <name type="common">Mud crab</name>
    <dbReference type="NCBI Taxonomy" id="85552"/>
    <lineage>
        <taxon>Eukaryota</taxon>
        <taxon>Metazoa</taxon>
        <taxon>Ecdysozoa</taxon>
        <taxon>Arthropoda</taxon>
        <taxon>Crustacea</taxon>
        <taxon>Multicrustacea</taxon>
        <taxon>Malacostraca</taxon>
        <taxon>Eumalacostraca</taxon>
        <taxon>Eucarida</taxon>
        <taxon>Decapoda</taxon>
        <taxon>Pleocyemata</taxon>
        <taxon>Brachyura</taxon>
        <taxon>Eubrachyura</taxon>
        <taxon>Portunoidea</taxon>
        <taxon>Portunidae</taxon>
        <taxon>Portuninae</taxon>
        <taxon>Scylla</taxon>
    </lineage>
</organism>
<dbReference type="PANTHER" id="PTHR24416:SF617">
    <property type="entry name" value="RET ONCOGENE, ISOFORM A"/>
    <property type="match status" value="1"/>
</dbReference>
<feature type="region of interest" description="Disordered" evidence="4">
    <location>
        <begin position="1184"/>
        <end position="1433"/>
    </location>
</feature>
<name>A0AAW0V2G9_SCYPA</name>
<evidence type="ECO:0000256" key="2">
    <source>
        <dbReference type="ARBA" id="ARBA00051243"/>
    </source>
</evidence>
<keyword evidence="3" id="KW-0547">Nucleotide-binding</keyword>
<evidence type="ECO:0000313" key="8">
    <source>
        <dbReference type="Proteomes" id="UP001487740"/>
    </source>
</evidence>
<comment type="subcellular location">
    <subcellularLocation>
        <location evidence="1">Membrane</location>
        <topology evidence="1">Single-pass membrane protein</topology>
    </subcellularLocation>
</comment>
<dbReference type="EMBL" id="JARAKH010000003">
    <property type="protein sequence ID" value="KAK8404807.1"/>
    <property type="molecule type" value="Genomic_DNA"/>
</dbReference>
<dbReference type="InterPro" id="IPR050122">
    <property type="entry name" value="RTK"/>
</dbReference>
<dbReference type="Pfam" id="PF22540">
    <property type="entry name" value="RET_CRD"/>
    <property type="match status" value="1"/>
</dbReference>
<feature type="compositionally biased region" description="Basic and acidic residues" evidence="4">
    <location>
        <begin position="1321"/>
        <end position="1330"/>
    </location>
</feature>
<evidence type="ECO:0000256" key="1">
    <source>
        <dbReference type="ARBA" id="ARBA00004167"/>
    </source>
</evidence>
<dbReference type="InterPro" id="IPR020635">
    <property type="entry name" value="Tyr_kinase_cat_dom"/>
</dbReference>
<evidence type="ECO:0000313" key="7">
    <source>
        <dbReference type="EMBL" id="KAK8404807.1"/>
    </source>
</evidence>
<evidence type="ECO:0000259" key="6">
    <source>
        <dbReference type="PROSITE" id="PS50011"/>
    </source>
</evidence>
<dbReference type="Proteomes" id="UP001487740">
    <property type="component" value="Unassembled WGS sequence"/>
</dbReference>
<evidence type="ECO:0000256" key="4">
    <source>
        <dbReference type="SAM" id="MobiDB-lite"/>
    </source>
</evidence>
<dbReference type="GO" id="GO:0005524">
    <property type="term" value="F:ATP binding"/>
    <property type="evidence" value="ECO:0007669"/>
    <property type="project" value="UniProtKB-UniRule"/>
</dbReference>
<gene>
    <name evidence="7" type="ORF">O3P69_001427</name>
</gene>
<feature type="compositionally biased region" description="Polar residues" evidence="4">
    <location>
        <begin position="1362"/>
        <end position="1375"/>
    </location>
</feature>
<feature type="compositionally biased region" description="Acidic residues" evidence="4">
    <location>
        <begin position="1383"/>
        <end position="1399"/>
    </location>
</feature>
<dbReference type="InterPro" id="IPR000719">
    <property type="entry name" value="Prot_kinase_dom"/>
</dbReference>
<feature type="chain" id="PRO_5043317815" description="Protein kinase domain-containing protein" evidence="5">
    <location>
        <begin position="32"/>
        <end position="1442"/>
    </location>
</feature>
<feature type="signal peptide" evidence="5">
    <location>
        <begin position="1"/>
        <end position="31"/>
    </location>
</feature>
<dbReference type="PANTHER" id="PTHR24416">
    <property type="entry name" value="TYROSINE-PROTEIN KINASE RECEPTOR"/>
    <property type="match status" value="1"/>
</dbReference>
<feature type="compositionally biased region" description="Basic and acidic residues" evidence="4">
    <location>
        <begin position="186"/>
        <end position="201"/>
    </location>
</feature>
<feature type="binding site" evidence="3">
    <location>
        <position position="911"/>
    </location>
    <ligand>
        <name>ATP</name>
        <dbReference type="ChEBI" id="CHEBI:30616"/>
    </ligand>
</feature>
<dbReference type="InterPro" id="IPR055162">
    <property type="entry name" value="RET_CRD"/>
</dbReference>
<dbReference type="PRINTS" id="PR00109">
    <property type="entry name" value="TYRKINASE"/>
</dbReference>
<feature type="compositionally biased region" description="Basic and acidic residues" evidence="4">
    <location>
        <begin position="1347"/>
        <end position="1359"/>
    </location>
</feature>
<feature type="region of interest" description="Disordered" evidence="4">
    <location>
        <begin position="155"/>
        <end position="201"/>
    </location>
</feature>
<evidence type="ECO:0000256" key="3">
    <source>
        <dbReference type="PROSITE-ProRule" id="PRU10141"/>
    </source>
</evidence>
<feature type="compositionally biased region" description="Low complexity" evidence="4">
    <location>
        <begin position="1192"/>
        <end position="1212"/>
    </location>
</feature>
<dbReference type="Pfam" id="PF07714">
    <property type="entry name" value="PK_Tyr_Ser-Thr"/>
    <property type="match status" value="1"/>
</dbReference>
<evidence type="ECO:0000256" key="5">
    <source>
        <dbReference type="SAM" id="SignalP"/>
    </source>
</evidence>
<dbReference type="GO" id="GO:0007169">
    <property type="term" value="P:cell surface receptor protein tyrosine kinase signaling pathway"/>
    <property type="evidence" value="ECO:0007669"/>
    <property type="project" value="TreeGrafter"/>
</dbReference>
<dbReference type="InterPro" id="IPR011009">
    <property type="entry name" value="Kinase-like_dom_sf"/>
</dbReference>
<feature type="domain" description="Protein kinase" evidence="6">
    <location>
        <begin position="877"/>
        <end position="1159"/>
    </location>
</feature>
<dbReference type="InterPro" id="IPR008266">
    <property type="entry name" value="Tyr_kinase_AS"/>
</dbReference>
<dbReference type="GO" id="GO:0004714">
    <property type="term" value="F:transmembrane receptor protein tyrosine kinase activity"/>
    <property type="evidence" value="ECO:0007669"/>
    <property type="project" value="UniProtKB-EC"/>
</dbReference>
<comment type="caution">
    <text evidence="7">The sequence shown here is derived from an EMBL/GenBank/DDBJ whole genome shotgun (WGS) entry which is preliminary data.</text>
</comment>
<dbReference type="FunFam" id="3.30.200.20:FF:000234">
    <property type="entry name" value="Proto-oncogene tyrosine-protein kinase receptor Ret"/>
    <property type="match status" value="1"/>
</dbReference>
<dbReference type="GO" id="GO:0043235">
    <property type="term" value="C:receptor complex"/>
    <property type="evidence" value="ECO:0007669"/>
    <property type="project" value="TreeGrafter"/>
</dbReference>
<dbReference type="PROSITE" id="PS50011">
    <property type="entry name" value="PROTEIN_KINASE_DOM"/>
    <property type="match status" value="1"/>
</dbReference>
<dbReference type="FunFam" id="1.10.510.10:FF:000462">
    <property type="entry name" value="Receptor tyrosine kinase"/>
    <property type="match status" value="1"/>
</dbReference>
<keyword evidence="5" id="KW-0732">Signal</keyword>
<dbReference type="SUPFAM" id="SSF56112">
    <property type="entry name" value="Protein kinase-like (PK-like)"/>
    <property type="match status" value="1"/>
</dbReference>
<reference evidence="7 8" key="1">
    <citation type="submission" date="2023-03" db="EMBL/GenBank/DDBJ databases">
        <title>High-quality genome of Scylla paramamosain provides insights in environmental adaptation.</title>
        <authorList>
            <person name="Zhang L."/>
        </authorList>
    </citation>
    <scope>NUCLEOTIDE SEQUENCE [LARGE SCALE GENOMIC DNA]</scope>
    <source>
        <strain evidence="7">LZ_2023a</strain>
        <tissue evidence="7">Muscle</tissue>
    </source>
</reference>
<keyword evidence="3" id="KW-0067">ATP-binding</keyword>
<sequence>MKDCLPWSSSPPPRLPLRVVVVLLLTHLSAATAEGSRRNSWFDSNFTLELPENFPPNTTILQLAPVFPRPRQPRPDLFGAGDTSSTLAELDVPKEENLGVGVEMVLLSNPRKLFQIQQDPRTGLMSLSLQRPLNRSDYVRYGNYSVEAVIGPAGYKQPDSGYAKGKRGGGNGRNGNGKRRVGGGGRADDKDNGRDNRRDKKEEQYRDLIYVKIYVTKEFSCKSPPAAACYLPKESLKLIQWENRPSSILLGLPSPATTCPDLTAYYNISMTPPPGNSRWEPELSTLEKQLIVNARSLDREERGDMINFSVTCILKHKGKPVLTPQTEGMLIILDEDDSPPIRSRNPIFEWHYNNKTSDLDDQLLVVDADLSDTNNYKVELVGSTHNLVIIESVNKFSVRKEICTQEVKGINFTATCTVLTPLLKLNQPHLYAGALLSRNQSYLQKIHFSVVFIDMSMITTSESRKVMYNMTLSVPHIMDYGLASTTIAPPLDPECAEKQSEQQHLLQEVPPADFNITITLPATRYQRLGQLTSPEIDYHLAVRLPPTGNFTIMEEPGDSGGAGLGITPLTGILYVADPVLLRSGKFLVERGNSTTTTIVNLEVLESKDPDLVERCKHKPSLPPSFPPSLSQPMETIETEDGIEEVEAEVWCASFFYKSECEAACGEGSAGACQWRPNRASQLRSKEYATCSPNFTTCPDQVCDELEMSFRSVCPQDCTEEDWIKSQQIELGPDDRGIAAGFGVCSCNSAGCQCFPANKDRPTDPEPTKRTPKLRPGCNSACKIGVSVAGLAFLSLTLFCVIFCRWRAKKQGKQKGGVISLGTLTNDDRSSSTPYNSRETHDSVIYGIRPSPRNDNVSLVPALNLTIDRKWEFPRSRLVIEQTLGEGEFGKVMKAKAQGIGGNLGYTTVAVKMLKSNSTPAELADLLSEYSLLKDVSHPNVVKLLGACTSEGGPIYIIIEYCQYGSLRNYLKRSRHAEFENRVGSGPAEGTTADYAITPKDILSFAWQICKGMAYLTDMKLVHRDLAARNVLLAAGKVCKISDFGLTRDVYEGDWYIKRSEGRVPVKWMALESLVDHVYTSKSDVWGFGVLLWELVTLGTPPYPGVTPERLFSLLKGGYRMEKPENCSPELYSLMLQCWAEDPARRPCFQDLTDIFDSMIQADVEYLELRSLIVTNRGYFDSLPEPLPPVLDAPPQFQDSPQQSQELDQQASPPQAPPQLRLEEVHTPRSPDWSPPELEEEQVDPDSYLVARTTLTRPRREESSEPLLGSPSAITHAPTITTSHAHNPAYSPTRETPPPPHPHAHPPLHYSTLATRPDEEDAHTLECSRSEEDSDSGRATGDSGYATEEGRGRWRAEHKSGSRAPQASSPRGSSYSPVPRHDDPEDDPEDDQDTSEDLEERQELLAEDLLGHLTPSPEPAHTAHSTTRTAHTSHAAHLTAVIV</sequence>
<keyword evidence="8" id="KW-1185">Reference proteome</keyword>
<dbReference type="InterPro" id="IPR017441">
    <property type="entry name" value="Protein_kinase_ATP_BS"/>
</dbReference>
<comment type="catalytic activity">
    <reaction evidence="2">
        <text>L-tyrosyl-[protein] + ATP = O-phospho-L-tyrosyl-[protein] + ADP + H(+)</text>
        <dbReference type="Rhea" id="RHEA:10596"/>
        <dbReference type="Rhea" id="RHEA-COMP:10136"/>
        <dbReference type="Rhea" id="RHEA-COMP:20101"/>
        <dbReference type="ChEBI" id="CHEBI:15378"/>
        <dbReference type="ChEBI" id="CHEBI:30616"/>
        <dbReference type="ChEBI" id="CHEBI:46858"/>
        <dbReference type="ChEBI" id="CHEBI:61978"/>
        <dbReference type="ChEBI" id="CHEBI:456216"/>
        <dbReference type="EC" id="2.7.10.1"/>
    </reaction>
</comment>
<dbReference type="GO" id="GO:0005886">
    <property type="term" value="C:plasma membrane"/>
    <property type="evidence" value="ECO:0007669"/>
    <property type="project" value="TreeGrafter"/>
</dbReference>
<dbReference type="Gene3D" id="3.30.200.20">
    <property type="entry name" value="Phosphorylase Kinase, domain 1"/>
    <property type="match status" value="1"/>
</dbReference>